<organism evidence="2 3">
    <name type="scientific">Methylobacterium oryzihabitans</name>
    <dbReference type="NCBI Taxonomy" id="2499852"/>
    <lineage>
        <taxon>Bacteria</taxon>
        <taxon>Pseudomonadati</taxon>
        <taxon>Pseudomonadota</taxon>
        <taxon>Alphaproteobacteria</taxon>
        <taxon>Hyphomicrobiales</taxon>
        <taxon>Methylobacteriaceae</taxon>
        <taxon>Methylobacterium</taxon>
    </lineage>
</organism>
<keyword evidence="3" id="KW-1185">Reference proteome</keyword>
<feature type="region of interest" description="Disordered" evidence="1">
    <location>
        <begin position="69"/>
        <end position="97"/>
    </location>
</feature>
<accession>A0A3S2VRH0</accession>
<sequence>MTVNTSYEKKGSLMLHCESPSRRQVGRKRRWAEDMSARFPEGTFARIAAVVREDEDRTDFVRAAVEAELERREAAAQGPSPDARSSGGNPDASGPSR</sequence>
<name>A0A3S2VRH0_9HYPH</name>
<dbReference type="OrthoDB" id="8003228at2"/>
<comment type="caution">
    <text evidence="2">The sequence shown here is derived from an EMBL/GenBank/DDBJ whole genome shotgun (WGS) entry which is preliminary data.</text>
</comment>
<proteinExistence type="predicted"/>
<evidence type="ECO:0000313" key="3">
    <source>
        <dbReference type="Proteomes" id="UP000286997"/>
    </source>
</evidence>
<gene>
    <name evidence="2" type="ORF">EOE48_09565</name>
</gene>
<evidence type="ECO:0000256" key="1">
    <source>
        <dbReference type="SAM" id="MobiDB-lite"/>
    </source>
</evidence>
<reference evidence="2 3" key="1">
    <citation type="submission" date="2019-01" db="EMBL/GenBank/DDBJ databases">
        <authorList>
            <person name="Chen W.-M."/>
        </authorList>
    </citation>
    <scope>NUCLEOTIDE SEQUENCE [LARGE SCALE GENOMIC DNA]</scope>
    <source>
        <strain evidence="2 3">TER-1</strain>
    </source>
</reference>
<dbReference type="AlphaFoldDB" id="A0A3S2VRH0"/>
<dbReference type="EMBL" id="SACP01000007">
    <property type="protein sequence ID" value="RVU19126.1"/>
    <property type="molecule type" value="Genomic_DNA"/>
</dbReference>
<evidence type="ECO:0000313" key="2">
    <source>
        <dbReference type="EMBL" id="RVU19126.1"/>
    </source>
</evidence>
<protein>
    <submittedName>
        <fullName evidence="2">Uncharacterized protein</fullName>
    </submittedName>
</protein>
<dbReference type="Proteomes" id="UP000286997">
    <property type="component" value="Unassembled WGS sequence"/>
</dbReference>